<dbReference type="PANTHER" id="PTHR39162:SF1">
    <property type="entry name" value="SPORULATION PROTEIN YTFJ"/>
    <property type="match status" value="1"/>
</dbReference>
<dbReference type="EMBL" id="JAOQJZ010000002">
    <property type="protein sequence ID" value="MCU6704942.1"/>
    <property type="molecule type" value="Genomic_DNA"/>
</dbReference>
<protein>
    <submittedName>
        <fullName evidence="1">GerW family sporulation protein</fullName>
    </submittedName>
</protein>
<dbReference type="AlphaFoldDB" id="A0AAE3IIG1"/>
<evidence type="ECO:0000313" key="2">
    <source>
        <dbReference type="Proteomes" id="UP001208131"/>
    </source>
</evidence>
<dbReference type="RefSeq" id="WP_022288406.1">
    <property type="nucleotide sequence ID" value="NZ_JAOQJZ010000002.1"/>
</dbReference>
<accession>A0AAE3IIG1</accession>
<evidence type="ECO:0000313" key="1">
    <source>
        <dbReference type="EMBL" id="MCU6704942.1"/>
    </source>
</evidence>
<keyword evidence="2" id="KW-1185">Reference proteome</keyword>
<dbReference type="PANTHER" id="PTHR39162">
    <property type="entry name" value="GLL3345 PROTEIN"/>
    <property type="match status" value="1"/>
</dbReference>
<dbReference type="InterPro" id="IPR014229">
    <property type="entry name" value="Spore_YtfJ"/>
</dbReference>
<organism evidence="1 2">
    <name type="scientific">Hominimerdicola aceti</name>
    <dbReference type="NCBI Taxonomy" id="2981726"/>
    <lineage>
        <taxon>Bacteria</taxon>
        <taxon>Bacillati</taxon>
        <taxon>Bacillota</taxon>
        <taxon>Clostridia</taxon>
        <taxon>Eubacteriales</taxon>
        <taxon>Oscillospiraceae</taxon>
        <taxon>Hominimerdicola</taxon>
    </lineage>
</organism>
<dbReference type="PIRSF" id="PIRSF021377">
    <property type="entry name" value="YtfJ"/>
    <property type="match status" value="1"/>
</dbReference>
<sequence>MSESTKIEGLVKTAMDKVREMADCETVVGKPIVTADGTTIIPVSKISVGFASGGSDLPTKSTKETFGGGSGGGVTIQPIAFIAVYKGEAKLLQLSMNATKENAIINMVPEVIDKITDFLGKKSDDEDEDEE</sequence>
<dbReference type="Proteomes" id="UP001208131">
    <property type="component" value="Unassembled WGS sequence"/>
</dbReference>
<name>A0AAE3IIG1_9FIRM</name>
<reference evidence="1 2" key="1">
    <citation type="journal article" date="2021" name="ISME Commun">
        <title>Automated analysis of genomic sequences facilitates high-throughput and comprehensive description of bacteria.</title>
        <authorList>
            <person name="Hitch T.C.A."/>
        </authorList>
    </citation>
    <scope>NUCLEOTIDE SEQUENCE [LARGE SCALE GENOMIC DNA]</scope>
    <source>
        <strain evidence="1 2">Sanger_31</strain>
    </source>
</reference>
<comment type="caution">
    <text evidence="1">The sequence shown here is derived from an EMBL/GenBank/DDBJ whole genome shotgun (WGS) entry which is preliminary data.</text>
</comment>
<proteinExistence type="predicted"/>
<dbReference type="Pfam" id="PF09579">
    <property type="entry name" value="Spore_YtfJ"/>
    <property type="match status" value="1"/>
</dbReference>
<gene>
    <name evidence="1" type="primary">ytfJ</name>
    <name evidence="1" type="ORF">OCV57_03230</name>
</gene>
<dbReference type="NCBIfam" id="TIGR02874">
    <property type="entry name" value="spore_ytfJ"/>
    <property type="match status" value="1"/>
</dbReference>